<evidence type="ECO:0000313" key="1">
    <source>
        <dbReference type="EMBL" id="AQY22967.1"/>
    </source>
</evidence>
<dbReference type="EMBL" id="CP011859">
    <property type="protein sequence ID" value="AQY22967.1"/>
    <property type="molecule type" value="Genomic_DNA"/>
</dbReference>
<dbReference type="AlphaFoldDB" id="A0A1S7DV39"/>
<protein>
    <submittedName>
        <fullName evidence="1">Uncharacterized protein</fullName>
    </submittedName>
</protein>
<dbReference type="Proteomes" id="UP000189883">
    <property type="component" value="Chromosome"/>
</dbReference>
<reference evidence="1 2" key="1">
    <citation type="submission" date="2015-06" db="EMBL/GenBank/DDBJ databases">
        <title>R. anatipestifer strain HXb2 is the most virulent strain so far, and the genome sequence would help us uncover the pathogenesis.</title>
        <authorList>
            <person name="Hu Q."/>
            <person name="Qi J."/>
            <person name="Bo H."/>
            <person name="Liu G."/>
            <person name="Tao M."/>
            <person name="Ding Y."/>
            <person name="Xue Y."/>
        </authorList>
    </citation>
    <scope>NUCLEOTIDE SEQUENCE [LARGE SCALE GENOMIC DNA]</scope>
    <source>
        <strain evidence="1 2">HXb2</strain>
    </source>
</reference>
<organism evidence="1 2">
    <name type="scientific">Riemerella anatipestifer</name>
    <name type="common">Moraxella anatipestifer</name>
    <dbReference type="NCBI Taxonomy" id="34085"/>
    <lineage>
        <taxon>Bacteria</taxon>
        <taxon>Pseudomonadati</taxon>
        <taxon>Bacteroidota</taxon>
        <taxon>Flavobacteriia</taxon>
        <taxon>Flavobacteriales</taxon>
        <taxon>Weeksellaceae</taxon>
        <taxon>Riemerella</taxon>
    </lineage>
</organism>
<proteinExistence type="predicted"/>
<dbReference type="RefSeq" id="WP_079208135.1">
    <property type="nucleotide sequence ID" value="NZ_CP011859.1"/>
</dbReference>
<name>A0A1S7DV39_RIEAN</name>
<sequence>MWYNVDINKLVTLLTPTFLRKEKHLAWLRALHYPLRGLLDRFNFNRNENLYNLQHNGQVCYLRKVLNDRFDVSQRRIQIADGNRYQRQYIYTDGEQKPKYLGVMHLRDDADYADTGVDFIVLVPTGLSYNGYEMRAVIYFYKLASKRYKIQVI</sequence>
<accession>A0A1S7DV39</accession>
<gene>
    <name evidence="1" type="ORF">AB406_2027</name>
</gene>
<evidence type="ECO:0000313" key="2">
    <source>
        <dbReference type="Proteomes" id="UP000189883"/>
    </source>
</evidence>